<dbReference type="Proteomes" id="UP000002866">
    <property type="component" value="Chromosome 3"/>
</dbReference>
<dbReference type="Gene3D" id="3.40.50.720">
    <property type="entry name" value="NAD(P)-binding Rossmann-like Domain"/>
    <property type="match status" value="1"/>
</dbReference>
<dbReference type="KEGG" id="tbl:TBLA_0C05220"/>
<dbReference type="SUPFAM" id="SSF51735">
    <property type="entry name" value="NAD(P)-binding Rossmann-fold domains"/>
    <property type="match status" value="1"/>
</dbReference>
<dbReference type="OMA" id="KFLVNCC"/>
<accession>I2H1R6</accession>
<dbReference type="Pfam" id="PF08546">
    <property type="entry name" value="ApbA_C"/>
    <property type="match status" value="1"/>
</dbReference>
<evidence type="ECO:0000259" key="7">
    <source>
        <dbReference type="Pfam" id="PF08546"/>
    </source>
</evidence>
<dbReference type="GeneID" id="14495298"/>
<dbReference type="STRING" id="1071380.I2H1R6"/>
<dbReference type="PANTHER" id="PTHR43765:SF2">
    <property type="entry name" value="2-DEHYDROPANTOATE 2-REDUCTASE"/>
    <property type="match status" value="1"/>
</dbReference>
<dbReference type="OrthoDB" id="73846at2759"/>
<dbReference type="PANTHER" id="PTHR43765">
    <property type="entry name" value="2-DEHYDROPANTOATE 2-REDUCTASE-RELATED"/>
    <property type="match status" value="1"/>
</dbReference>
<dbReference type="InterPro" id="IPR013332">
    <property type="entry name" value="KPR_N"/>
</dbReference>
<dbReference type="NCBIfam" id="TIGR00745">
    <property type="entry name" value="apbA_panE"/>
    <property type="match status" value="1"/>
</dbReference>
<feature type="domain" description="Ketopantoate reductase N-terminal" evidence="6">
    <location>
        <begin position="9"/>
        <end position="177"/>
    </location>
</feature>
<dbReference type="GO" id="GO:0005739">
    <property type="term" value="C:mitochondrion"/>
    <property type="evidence" value="ECO:0007669"/>
    <property type="project" value="TreeGrafter"/>
</dbReference>
<evidence type="ECO:0000256" key="5">
    <source>
        <dbReference type="ARBA" id="ARBA00032024"/>
    </source>
</evidence>
<dbReference type="SUPFAM" id="SSF48179">
    <property type="entry name" value="6-phosphogluconate dehydrogenase C-terminal domain-like"/>
    <property type="match status" value="1"/>
</dbReference>
<dbReference type="Pfam" id="PF02558">
    <property type="entry name" value="ApbA"/>
    <property type="match status" value="1"/>
</dbReference>
<organism evidence="8 9">
    <name type="scientific">Henningerozyma blattae (strain ATCC 34711 / CBS 6284 / DSM 70876 / NBRC 10599 / NRRL Y-10934 / UCD 77-7)</name>
    <name type="common">Yeast</name>
    <name type="synonym">Tetrapisispora blattae</name>
    <dbReference type="NCBI Taxonomy" id="1071380"/>
    <lineage>
        <taxon>Eukaryota</taxon>
        <taxon>Fungi</taxon>
        <taxon>Dikarya</taxon>
        <taxon>Ascomycota</taxon>
        <taxon>Saccharomycotina</taxon>
        <taxon>Saccharomycetes</taxon>
        <taxon>Saccharomycetales</taxon>
        <taxon>Saccharomycetaceae</taxon>
        <taxon>Henningerozyma</taxon>
    </lineage>
</organism>
<evidence type="ECO:0000259" key="6">
    <source>
        <dbReference type="Pfam" id="PF02558"/>
    </source>
</evidence>
<dbReference type="InParanoid" id="I2H1R6"/>
<dbReference type="HOGENOM" id="CLU_031468_10_2_1"/>
<dbReference type="GO" id="GO:0015940">
    <property type="term" value="P:pantothenate biosynthetic process"/>
    <property type="evidence" value="ECO:0007669"/>
    <property type="project" value="InterPro"/>
</dbReference>
<comment type="similarity">
    <text evidence="1">Belongs to the ketopantoate reductase family.</text>
</comment>
<reference evidence="8 9" key="1">
    <citation type="journal article" date="2011" name="Proc. Natl. Acad. Sci. U.S.A.">
        <title>Evolutionary erosion of yeast sex chromosomes by mating-type switching accidents.</title>
        <authorList>
            <person name="Gordon J.L."/>
            <person name="Armisen D."/>
            <person name="Proux-Wera E."/>
            <person name="Oheigeartaigh S.S."/>
            <person name="Byrne K.P."/>
            <person name="Wolfe K.H."/>
        </authorList>
    </citation>
    <scope>NUCLEOTIDE SEQUENCE [LARGE SCALE GENOMIC DNA]</scope>
    <source>
        <strain evidence="9">ATCC 34711 / CBS 6284 / DSM 70876 / NBRC 10599 / NRRL Y-10934 / UCD 77-7</strain>
    </source>
</reference>
<dbReference type="GO" id="GO:0050661">
    <property type="term" value="F:NADP binding"/>
    <property type="evidence" value="ECO:0007669"/>
    <property type="project" value="TreeGrafter"/>
</dbReference>
<evidence type="ECO:0000256" key="3">
    <source>
        <dbReference type="ARBA" id="ARBA00022857"/>
    </source>
</evidence>
<dbReference type="InterPro" id="IPR036291">
    <property type="entry name" value="NAD(P)-bd_dom_sf"/>
</dbReference>
<name>I2H1R6_HENB6</name>
<evidence type="ECO:0000256" key="1">
    <source>
        <dbReference type="ARBA" id="ARBA00007870"/>
    </source>
</evidence>
<dbReference type="Gene3D" id="1.10.1040.10">
    <property type="entry name" value="N-(1-d-carboxylethyl)-l-norvaline Dehydrogenase, domain 2"/>
    <property type="match status" value="1"/>
</dbReference>
<proteinExistence type="inferred from homology"/>
<dbReference type="InterPro" id="IPR003710">
    <property type="entry name" value="ApbA"/>
</dbReference>
<dbReference type="FunCoup" id="I2H1R6">
    <property type="interactions" value="132"/>
</dbReference>
<sequence>MTNTKIPTIHILGLGAMGTVFSIDLARYTNSKIIPLFRNKSRLLQFQNENNNQSQLKIRKIYLPESPIISAKFNDGQCPETFSKQFINNLVITTKTYQTKEALEPYLPYINSKTNLILIQNGFGVLDVLRDEVFNNVKVTDRPTVFQGVISHGVFQDSKDPYLFIHAGHVGMKVAKLPWEINDEIFQNETQINTIKSNNEMIELFTSEPFAKEFGLEFLTYQEMLLGQISKFLVNCCINPITSIVNGKNGEIGNGCSDIFKLIVIESLKVLELEYKELFEYESKYNDKIGYPKLSVNKSFEIEPLVESIINTGCRLNGENSSSMRQDTLYLRDIEIDYINGYIIKLVQKHQLSEDYCKINESICALAKLRLIMNRERAAKGIDVKQTL</sequence>
<evidence type="ECO:0000313" key="9">
    <source>
        <dbReference type="Proteomes" id="UP000002866"/>
    </source>
</evidence>
<dbReference type="GO" id="GO:0008677">
    <property type="term" value="F:2-dehydropantoate 2-reductase activity"/>
    <property type="evidence" value="ECO:0007669"/>
    <property type="project" value="UniProtKB-EC"/>
</dbReference>
<dbReference type="EMBL" id="HE806318">
    <property type="protein sequence ID" value="CCH60318.1"/>
    <property type="molecule type" value="Genomic_DNA"/>
</dbReference>
<evidence type="ECO:0000256" key="4">
    <source>
        <dbReference type="ARBA" id="ARBA00023002"/>
    </source>
</evidence>
<dbReference type="RefSeq" id="XP_004179837.1">
    <property type="nucleotide sequence ID" value="XM_004179789.1"/>
</dbReference>
<keyword evidence="9" id="KW-1185">Reference proteome</keyword>
<evidence type="ECO:0000256" key="2">
    <source>
        <dbReference type="ARBA" id="ARBA00013014"/>
    </source>
</evidence>
<dbReference type="InterPro" id="IPR050838">
    <property type="entry name" value="Ketopantoate_reductase"/>
</dbReference>
<dbReference type="InterPro" id="IPR013752">
    <property type="entry name" value="KPA_reductase"/>
</dbReference>
<dbReference type="InterPro" id="IPR008927">
    <property type="entry name" value="6-PGluconate_DH-like_C_sf"/>
</dbReference>
<dbReference type="eggNOG" id="ENOG502QPT5">
    <property type="taxonomic scope" value="Eukaryota"/>
</dbReference>
<feature type="domain" description="Ketopantoate reductase C-terminal" evidence="7">
    <location>
        <begin position="226"/>
        <end position="368"/>
    </location>
</feature>
<keyword evidence="3" id="KW-0521">NADP</keyword>
<dbReference type="AlphaFoldDB" id="I2H1R6"/>
<gene>
    <name evidence="8" type="primary">TBLA0C05220</name>
    <name evidence="8" type="ORF">TBLA_0C05220</name>
</gene>
<keyword evidence="4" id="KW-0560">Oxidoreductase</keyword>
<dbReference type="EC" id="1.1.1.169" evidence="2"/>
<dbReference type="InterPro" id="IPR013328">
    <property type="entry name" value="6PGD_dom2"/>
</dbReference>
<protein>
    <recommendedName>
        <fullName evidence="2">2-dehydropantoate 2-reductase</fullName>
        <ecNumber evidence="2">1.1.1.169</ecNumber>
    </recommendedName>
    <alternativeName>
        <fullName evidence="5">Ketopantoate reductase</fullName>
    </alternativeName>
</protein>
<evidence type="ECO:0000313" key="8">
    <source>
        <dbReference type="EMBL" id="CCH60318.1"/>
    </source>
</evidence>